<keyword evidence="2" id="KW-1185">Reference proteome</keyword>
<organism evidence="1 2">
    <name type="scientific">Tuber magnatum</name>
    <name type="common">white Piedmont truffle</name>
    <dbReference type="NCBI Taxonomy" id="42249"/>
    <lineage>
        <taxon>Eukaryota</taxon>
        <taxon>Fungi</taxon>
        <taxon>Dikarya</taxon>
        <taxon>Ascomycota</taxon>
        <taxon>Pezizomycotina</taxon>
        <taxon>Pezizomycetes</taxon>
        <taxon>Pezizales</taxon>
        <taxon>Tuberaceae</taxon>
        <taxon>Tuber</taxon>
    </lineage>
</organism>
<dbReference type="Proteomes" id="UP000246991">
    <property type="component" value="Unassembled WGS sequence"/>
</dbReference>
<proteinExistence type="predicted"/>
<sequence>RRLGQEVGLSVSGWTIQRALSHYGYLCCKACNKPFIDQQNQREWMRYGSEHWQKPVDFGRKLMYSDECFFDTSK</sequence>
<dbReference type="AlphaFoldDB" id="A0A317STB0"/>
<gene>
    <name evidence="1" type="ORF">C7212DRAFT_180153</name>
</gene>
<evidence type="ECO:0000313" key="1">
    <source>
        <dbReference type="EMBL" id="PWW77618.1"/>
    </source>
</evidence>
<name>A0A317STB0_9PEZI</name>
<feature type="non-terminal residue" evidence="1">
    <location>
        <position position="1"/>
    </location>
</feature>
<dbReference type="STRING" id="42249.A0A317STB0"/>
<accession>A0A317STB0</accession>
<reference evidence="1 2" key="1">
    <citation type="submission" date="2018-03" db="EMBL/GenBank/DDBJ databases">
        <title>Genomes of Pezizomycetes fungi and the evolution of truffles.</title>
        <authorList>
            <person name="Murat C."/>
            <person name="Payen T."/>
            <person name="Noel B."/>
            <person name="Kuo A."/>
            <person name="Martin F.M."/>
        </authorList>
    </citation>
    <scope>NUCLEOTIDE SEQUENCE [LARGE SCALE GENOMIC DNA]</scope>
    <source>
        <strain evidence="1">091103-1</strain>
    </source>
</reference>
<protein>
    <submittedName>
        <fullName evidence="1">Uncharacterized protein</fullName>
    </submittedName>
</protein>
<dbReference type="EMBL" id="PYWC01000021">
    <property type="protein sequence ID" value="PWW77618.1"/>
    <property type="molecule type" value="Genomic_DNA"/>
</dbReference>
<comment type="caution">
    <text evidence="1">The sequence shown here is derived from an EMBL/GenBank/DDBJ whole genome shotgun (WGS) entry which is preliminary data.</text>
</comment>
<evidence type="ECO:0000313" key="2">
    <source>
        <dbReference type="Proteomes" id="UP000246991"/>
    </source>
</evidence>